<dbReference type="GO" id="GO:0003677">
    <property type="term" value="F:DNA binding"/>
    <property type="evidence" value="ECO:0007669"/>
    <property type="project" value="InterPro"/>
</dbReference>
<dbReference type="PANTHER" id="PTHR30007">
    <property type="entry name" value="PHP DOMAIN PROTEIN"/>
    <property type="match status" value="1"/>
</dbReference>
<accession>A0A7W8AMV5</accession>
<name>A0A7W8AMV5_9HYPH</name>
<reference evidence="2 3" key="1">
    <citation type="submission" date="2020-08" db="EMBL/GenBank/DDBJ databases">
        <title>Genomic Encyclopedia of Type Strains, Phase IV (KMG-IV): sequencing the most valuable type-strain genomes for metagenomic binning, comparative biology and taxonomic classification.</title>
        <authorList>
            <person name="Goeker M."/>
        </authorList>
    </citation>
    <scope>NUCLEOTIDE SEQUENCE [LARGE SCALE GENOMIC DNA]</scope>
    <source>
        <strain evidence="2 3">DSM 25620</strain>
    </source>
</reference>
<gene>
    <name evidence="2" type="ORF">HNQ68_002725</name>
</gene>
<dbReference type="GO" id="GO:0004803">
    <property type="term" value="F:transposase activity"/>
    <property type="evidence" value="ECO:0007669"/>
    <property type="project" value="InterPro"/>
</dbReference>
<organism evidence="2 3">
    <name type="scientific">Pseudochrobactrum saccharolyticum</name>
    <dbReference type="NCBI Taxonomy" id="354352"/>
    <lineage>
        <taxon>Bacteria</taxon>
        <taxon>Pseudomonadati</taxon>
        <taxon>Pseudomonadota</taxon>
        <taxon>Alphaproteobacteria</taxon>
        <taxon>Hyphomicrobiales</taxon>
        <taxon>Brucellaceae</taxon>
        <taxon>Pseudochrobactrum</taxon>
    </lineage>
</organism>
<feature type="domain" description="Transposase IS4-like" evidence="1">
    <location>
        <begin position="21"/>
        <end position="146"/>
    </location>
</feature>
<protein>
    <recommendedName>
        <fullName evidence="1">Transposase IS4-like domain-containing protein</fullName>
    </recommendedName>
</protein>
<evidence type="ECO:0000313" key="2">
    <source>
        <dbReference type="EMBL" id="MBB5092171.1"/>
    </source>
</evidence>
<dbReference type="InterPro" id="IPR002559">
    <property type="entry name" value="Transposase_11"/>
</dbReference>
<dbReference type="GO" id="GO:0006313">
    <property type="term" value="P:DNA transposition"/>
    <property type="evidence" value="ECO:0007669"/>
    <property type="project" value="InterPro"/>
</dbReference>
<dbReference type="Proteomes" id="UP000531231">
    <property type="component" value="Unassembled WGS sequence"/>
</dbReference>
<proteinExistence type="predicted"/>
<dbReference type="PANTHER" id="PTHR30007:SF0">
    <property type="entry name" value="TRANSPOSASE"/>
    <property type="match status" value="1"/>
</dbReference>
<evidence type="ECO:0000259" key="1">
    <source>
        <dbReference type="Pfam" id="PF01609"/>
    </source>
</evidence>
<dbReference type="AlphaFoldDB" id="A0A7W8AMV5"/>
<comment type="caution">
    <text evidence="2">The sequence shown here is derived from an EMBL/GenBank/DDBJ whole genome shotgun (WGS) entry which is preliminary data.</text>
</comment>
<dbReference type="Pfam" id="PF01609">
    <property type="entry name" value="DDE_Tnp_1"/>
    <property type="match status" value="1"/>
</dbReference>
<dbReference type="EMBL" id="JACHIL010000005">
    <property type="protein sequence ID" value="MBB5092171.1"/>
    <property type="molecule type" value="Genomic_DNA"/>
</dbReference>
<sequence length="146" mass="16134">MDTIGNTLVMTACEQANKQPSPTASAIDSQSIKTTESGGIRGFDAGKKIVGSKRHIVLDILRLKFGLVIHSAGIQDRNGAPDVLKSIFKRWPWLRYIFANGGYAGPKFKGRLEKVGKFTMGIIKRSDQALGFELLSRRWVVEHTFA</sequence>
<evidence type="ECO:0000313" key="3">
    <source>
        <dbReference type="Proteomes" id="UP000531231"/>
    </source>
</evidence>
<keyword evidence="3" id="KW-1185">Reference proteome</keyword>